<feature type="region of interest" description="Disordered" evidence="1">
    <location>
        <begin position="250"/>
        <end position="346"/>
    </location>
</feature>
<feature type="compositionally biased region" description="Low complexity" evidence="1">
    <location>
        <begin position="910"/>
        <end position="925"/>
    </location>
</feature>
<feature type="compositionally biased region" description="Polar residues" evidence="1">
    <location>
        <begin position="862"/>
        <end position="874"/>
    </location>
</feature>
<proteinExistence type="predicted"/>
<comment type="caution">
    <text evidence="3">The sequence shown here is derived from an EMBL/GenBank/DDBJ whole genome shotgun (WGS) entry which is preliminary data.</text>
</comment>
<gene>
    <name evidence="3" type="ORF">PT974_00706</name>
</gene>
<feature type="region of interest" description="Disordered" evidence="1">
    <location>
        <begin position="20"/>
        <end position="63"/>
    </location>
</feature>
<feature type="domain" description="C2H2-type" evidence="2">
    <location>
        <begin position="100"/>
        <end position="124"/>
    </location>
</feature>
<dbReference type="Proteomes" id="UP001338125">
    <property type="component" value="Unassembled WGS sequence"/>
</dbReference>
<feature type="region of interest" description="Disordered" evidence="1">
    <location>
        <begin position="997"/>
        <end position="1022"/>
    </location>
</feature>
<feature type="compositionally biased region" description="Low complexity" evidence="1">
    <location>
        <begin position="886"/>
        <end position="899"/>
    </location>
</feature>
<organism evidence="3 4">
    <name type="scientific">Cladobotryum mycophilum</name>
    <dbReference type="NCBI Taxonomy" id="491253"/>
    <lineage>
        <taxon>Eukaryota</taxon>
        <taxon>Fungi</taxon>
        <taxon>Dikarya</taxon>
        <taxon>Ascomycota</taxon>
        <taxon>Pezizomycotina</taxon>
        <taxon>Sordariomycetes</taxon>
        <taxon>Hypocreomycetidae</taxon>
        <taxon>Hypocreales</taxon>
        <taxon>Hypocreaceae</taxon>
        <taxon>Cladobotryum</taxon>
    </lineage>
</organism>
<name>A0ABR0T2G3_9HYPO</name>
<evidence type="ECO:0000313" key="3">
    <source>
        <dbReference type="EMBL" id="KAK5998327.1"/>
    </source>
</evidence>
<accession>A0ABR0T2G3</accession>
<sequence>MENKKRLSFDDPSAAASALRRLTRTPTGQRLNLRRSSTTSSTSATSSVSSVSSAEDETPPLSCVSRNTSSDDCALYRFIVWAAVKRNECQKMTIEERRECPLLRCRKRFPNHELMLSHLYTCDHLSGGEYWCYDCGRAEKLNDAKCKRCLGHPSKRRKLMSMAKKVFGSLGHRPKNGNLSAAALNLNVDDEPPSYDSVFTPAHVELPSNEIHEIDSNEIALPTIPECENESEPDSAPRMLSMLQSQYTLAHGPQSENDPQPPDLEAGFINWEPSPSPPSTVEPQNLLRPNPGRLMDRPALQVHTHGLDQYRPQAKRRSKTLAPSSSVRSTSSTDSTDSTSSTASYNISPMSGWSGGWARAPGFESTLTSPCDDLVSPADVFPVNTFAGSYKPMGFSDSELDNIVANPFLSELPAEIPTIDIDLSLDPLQDSLSLDQPSFSFDATIPLQLPVESNLAMTDSLNMPQPSPLTPDITGASLATAQSLVVSAQDTLQMHIAESMAKLSGLSSNPLANGFCSMPPASVALAGLKTMHDVLEGRQAASPLNLLCFIHVVFSLSLVVHEQDIENRCAGLFKQALLYSFWFSNHDRSSYIEAVYSLWKPNQVSDTDIINLLRAGPAGFASGSASGKGKEPERSLQGLRSDPLVLVAQYFLDELDYLTLHDVSQPAIQASELAVHHIKDGFGANKDIPFGIAAKYMIESGFSRQYSDVPGFVSSMRTLINQLNTGQISTVRRLELEMMQAGKMFLPSGTFFDAFIDQTRRQVDTLYAVHGANYFSSRSTYHQYGVKLMELLIGGGPAAYNQARSQNLVQAGPTAGSIDEFIGTIPDNFDFNAMMNFGTPHDANPINPHHLPAALMPSSVDMSDWQSTPASDISGSIVGQGGDSLAAHTPSSASASVSAPPQPPPPPGKPDLSSRTNSKSSPSNKAEAFSSAKVESNSCCEICGYRPKGDPRWFGGSMAKHKKLQHSEETKIYRCPYPGCTSQYSKRPDNLRQHQIEKGHFVDGQGASNRRTRKRKWTPEPK</sequence>
<dbReference type="EMBL" id="JAVFKD010000001">
    <property type="protein sequence ID" value="KAK5998327.1"/>
    <property type="molecule type" value="Genomic_DNA"/>
</dbReference>
<evidence type="ECO:0000313" key="4">
    <source>
        <dbReference type="Proteomes" id="UP001338125"/>
    </source>
</evidence>
<dbReference type="SMART" id="SM00355">
    <property type="entry name" value="ZnF_C2H2"/>
    <property type="match status" value="2"/>
</dbReference>
<feature type="compositionally biased region" description="Low complexity" evidence="1">
    <location>
        <begin position="324"/>
        <end position="344"/>
    </location>
</feature>
<keyword evidence="4" id="KW-1185">Reference proteome</keyword>
<feature type="compositionally biased region" description="Low complexity" evidence="1">
    <location>
        <begin position="36"/>
        <end position="53"/>
    </location>
</feature>
<dbReference type="PROSITE" id="PS00028">
    <property type="entry name" value="ZINC_FINGER_C2H2_1"/>
    <property type="match status" value="1"/>
</dbReference>
<feature type="compositionally biased region" description="Pro residues" evidence="1">
    <location>
        <begin position="900"/>
        <end position="909"/>
    </location>
</feature>
<feature type="region of interest" description="Disordered" evidence="1">
    <location>
        <begin position="862"/>
        <end position="930"/>
    </location>
</feature>
<dbReference type="InterPro" id="IPR013087">
    <property type="entry name" value="Znf_C2H2_type"/>
</dbReference>
<evidence type="ECO:0000256" key="1">
    <source>
        <dbReference type="SAM" id="MobiDB-lite"/>
    </source>
</evidence>
<protein>
    <recommendedName>
        <fullName evidence="2">C2H2-type domain-containing protein</fullName>
    </recommendedName>
</protein>
<evidence type="ECO:0000259" key="2">
    <source>
        <dbReference type="PROSITE" id="PS00028"/>
    </source>
</evidence>
<reference evidence="3 4" key="1">
    <citation type="submission" date="2024-01" db="EMBL/GenBank/DDBJ databases">
        <title>Complete genome of Cladobotryum mycophilum ATHUM6906.</title>
        <authorList>
            <person name="Christinaki A.C."/>
            <person name="Myridakis A.I."/>
            <person name="Kouvelis V.N."/>
        </authorList>
    </citation>
    <scope>NUCLEOTIDE SEQUENCE [LARGE SCALE GENOMIC DNA]</scope>
    <source>
        <strain evidence="3 4">ATHUM6906</strain>
    </source>
</reference>